<dbReference type="Proteomes" id="UP001207528">
    <property type="component" value="Unassembled WGS sequence"/>
</dbReference>
<gene>
    <name evidence="2" type="ORF">H7I77_04900</name>
    <name evidence="1" type="ORF">RMCN_3395</name>
</gene>
<dbReference type="AlphaFoldDB" id="A0AAW5SEZ6"/>
<proteinExistence type="predicted"/>
<reference evidence="1 3" key="1">
    <citation type="journal article" date="2016" name="Genome Announc.">
        <title>Draft Genome Sequences of Five Rapidly Growing Mycobacterium Species, M. thermoresistibile, M. fortuitum subsp. acetamidolyticum, M. canariasense, M. brisbanense, and M. novocastrense.</title>
        <authorList>
            <person name="Katahira K."/>
            <person name="Ogura Y."/>
            <person name="Gotoh Y."/>
            <person name="Hayashi T."/>
        </authorList>
    </citation>
    <scope>NUCLEOTIDE SEQUENCE [LARGE SCALE GENOMIC DNA]</scope>
    <source>
        <strain evidence="1 3">JCM18114</strain>
    </source>
</reference>
<dbReference type="Pfam" id="PF20188">
    <property type="entry name" value="DUF6551"/>
    <property type="match status" value="1"/>
</dbReference>
<dbReference type="Proteomes" id="UP000069773">
    <property type="component" value="Unassembled WGS sequence"/>
</dbReference>
<evidence type="ECO:0000313" key="2">
    <source>
        <dbReference type="EMBL" id="MCV7022690.1"/>
    </source>
</evidence>
<evidence type="ECO:0008006" key="5">
    <source>
        <dbReference type="Google" id="ProtNLM"/>
    </source>
</evidence>
<reference evidence="2" key="2">
    <citation type="submission" date="2020-07" db="EMBL/GenBank/DDBJ databases">
        <authorList>
            <person name="Pettersson B.M.F."/>
            <person name="Behra P.R.K."/>
            <person name="Ramesh M."/>
            <person name="Das S."/>
            <person name="Dasgupta S."/>
            <person name="Kirsebom L.A."/>
        </authorList>
    </citation>
    <scope>NUCLEOTIDE SEQUENCE</scope>
    <source>
        <strain evidence="2">DSM 44203</strain>
    </source>
</reference>
<protein>
    <recommendedName>
        <fullName evidence="5">ParB/Sulfiredoxin domain-containing protein</fullName>
    </recommendedName>
</protein>
<dbReference type="InterPro" id="IPR046681">
    <property type="entry name" value="DUF6551"/>
</dbReference>
<name>A0AAW5SEZ6_MYCNV</name>
<dbReference type="EMBL" id="BCTA01000038">
    <property type="protein sequence ID" value="GAT10262.1"/>
    <property type="molecule type" value="Genomic_DNA"/>
</dbReference>
<evidence type="ECO:0000313" key="3">
    <source>
        <dbReference type="Proteomes" id="UP000069773"/>
    </source>
</evidence>
<evidence type="ECO:0000313" key="4">
    <source>
        <dbReference type="Proteomes" id="UP001207528"/>
    </source>
</evidence>
<dbReference type="EMBL" id="JACKTI010000020">
    <property type="protein sequence ID" value="MCV7022690.1"/>
    <property type="molecule type" value="Genomic_DNA"/>
</dbReference>
<comment type="caution">
    <text evidence="2">The sequence shown here is derived from an EMBL/GenBank/DDBJ whole genome shotgun (WGS) entry which is preliminary data.</text>
</comment>
<reference evidence="2" key="3">
    <citation type="journal article" date="2022" name="BMC Genomics">
        <title>Comparative genome analysis of mycobacteria focusing on tRNA and non-coding RNA.</title>
        <authorList>
            <person name="Behra P.R.K."/>
            <person name="Pettersson B.M.F."/>
            <person name="Ramesh M."/>
            <person name="Das S."/>
            <person name="Dasgupta S."/>
            <person name="Kirsebom L.A."/>
        </authorList>
    </citation>
    <scope>NUCLEOTIDE SEQUENCE</scope>
    <source>
        <strain evidence="2">DSM 44203</strain>
    </source>
</reference>
<evidence type="ECO:0000313" key="1">
    <source>
        <dbReference type="EMBL" id="GAT10262.1"/>
    </source>
</evidence>
<dbReference type="RefSeq" id="WP_067391437.1">
    <property type="nucleotide sequence ID" value="NZ_BCTA01000038.1"/>
</dbReference>
<sequence length="291" mass="31819">MTAPHPAAPYVLAVPVTDLFVDHTYQRPLDPQRVRTMTETFDPRLLGVIEVSDRGPEHHPRYAVIEGQHRWATVTSRDPRASIAARVHSGLSVAEEAELFLGIDIHRRRLSTWNRWKARRAQHDPDVAAIEATVARVGLRVDDAPKDGHIRCTAMLEKVARSRGGHALLRDSLRLLHDTWGPQQSAYDAPMVGGMAVLLDAFGDDEQFECDILVDALIDLAPERIGALARAKKSNGKHGGGALPKFVALTLHERYNLHRPAGARLVMPSSFRGVLRPAAATARPAAAAAAA</sequence>
<organism evidence="2 4">
    <name type="scientific">Mycolicibacterium novocastrense</name>
    <name type="common">Mycobacterium novocastrense</name>
    <dbReference type="NCBI Taxonomy" id="59813"/>
    <lineage>
        <taxon>Bacteria</taxon>
        <taxon>Bacillati</taxon>
        <taxon>Actinomycetota</taxon>
        <taxon>Actinomycetes</taxon>
        <taxon>Mycobacteriales</taxon>
        <taxon>Mycobacteriaceae</taxon>
        <taxon>Mycolicibacterium</taxon>
    </lineage>
</organism>
<accession>A0AAW5SEZ6</accession>
<keyword evidence="3" id="KW-1185">Reference proteome</keyword>